<accession>A0A4Z2H2B0</accession>
<evidence type="ECO:0000256" key="1">
    <source>
        <dbReference type="SAM" id="MobiDB-lite"/>
    </source>
</evidence>
<dbReference type="EMBL" id="SRLO01000356">
    <property type="protein sequence ID" value="TNN59435.1"/>
    <property type="molecule type" value="Genomic_DNA"/>
</dbReference>
<comment type="caution">
    <text evidence="2">The sequence shown here is derived from an EMBL/GenBank/DDBJ whole genome shotgun (WGS) entry which is preliminary data.</text>
</comment>
<evidence type="ECO:0000313" key="2">
    <source>
        <dbReference type="EMBL" id="TNN59435.1"/>
    </source>
</evidence>
<evidence type="ECO:0000313" key="3">
    <source>
        <dbReference type="Proteomes" id="UP000314294"/>
    </source>
</evidence>
<feature type="region of interest" description="Disordered" evidence="1">
    <location>
        <begin position="48"/>
        <end position="87"/>
    </location>
</feature>
<sequence length="162" mass="17703">MNCSRPPSKALWSVSDATPPHRQTIIICNTSPKNDHARVHRDVNVITRDKHRERERDSSPTASPVSIPAADGRWRGSKVEEGKPEPQRAAAVMLTIRRAICPHDSCHFLLVSMVLGLPGQRDTTPGTPSVRRIAERSFDLTDLTDVIGPPASSGITASATHF</sequence>
<protein>
    <submittedName>
        <fullName evidence="2">Uncharacterized protein</fullName>
    </submittedName>
</protein>
<dbReference type="AlphaFoldDB" id="A0A4Z2H2B0"/>
<keyword evidence="3" id="KW-1185">Reference proteome</keyword>
<reference evidence="2 3" key="1">
    <citation type="submission" date="2019-03" db="EMBL/GenBank/DDBJ databases">
        <title>First draft genome of Liparis tanakae, snailfish: a comprehensive survey of snailfish specific genes.</title>
        <authorList>
            <person name="Kim W."/>
            <person name="Song I."/>
            <person name="Jeong J.-H."/>
            <person name="Kim D."/>
            <person name="Kim S."/>
            <person name="Ryu S."/>
            <person name="Song J.Y."/>
            <person name="Lee S.K."/>
        </authorList>
    </citation>
    <scope>NUCLEOTIDE SEQUENCE [LARGE SCALE GENOMIC DNA]</scope>
    <source>
        <tissue evidence="2">Muscle</tissue>
    </source>
</reference>
<proteinExistence type="predicted"/>
<feature type="compositionally biased region" description="Basic and acidic residues" evidence="1">
    <location>
        <begin position="48"/>
        <end position="58"/>
    </location>
</feature>
<name>A0A4Z2H2B0_9TELE</name>
<gene>
    <name evidence="2" type="ORF">EYF80_030350</name>
</gene>
<dbReference type="Proteomes" id="UP000314294">
    <property type="component" value="Unassembled WGS sequence"/>
</dbReference>
<organism evidence="2 3">
    <name type="scientific">Liparis tanakae</name>
    <name type="common">Tanaka's snailfish</name>
    <dbReference type="NCBI Taxonomy" id="230148"/>
    <lineage>
        <taxon>Eukaryota</taxon>
        <taxon>Metazoa</taxon>
        <taxon>Chordata</taxon>
        <taxon>Craniata</taxon>
        <taxon>Vertebrata</taxon>
        <taxon>Euteleostomi</taxon>
        <taxon>Actinopterygii</taxon>
        <taxon>Neopterygii</taxon>
        <taxon>Teleostei</taxon>
        <taxon>Neoteleostei</taxon>
        <taxon>Acanthomorphata</taxon>
        <taxon>Eupercaria</taxon>
        <taxon>Perciformes</taxon>
        <taxon>Cottioidei</taxon>
        <taxon>Cottales</taxon>
        <taxon>Liparidae</taxon>
        <taxon>Liparis</taxon>
    </lineage>
</organism>
<feature type="compositionally biased region" description="Basic and acidic residues" evidence="1">
    <location>
        <begin position="72"/>
        <end position="86"/>
    </location>
</feature>